<dbReference type="InterPro" id="IPR001901">
    <property type="entry name" value="Translocase_SecE/Sec61-g"/>
</dbReference>
<dbReference type="HAMAP" id="MF_00422">
    <property type="entry name" value="SecE"/>
    <property type="match status" value="1"/>
</dbReference>
<keyword evidence="7 9" id="KW-0811">Translocation</keyword>
<dbReference type="PANTHER" id="PTHR33910:SF1">
    <property type="entry name" value="PROTEIN TRANSLOCASE SUBUNIT SECE"/>
    <property type="match status" value="1"/>
</dbReference>
<evidence type="ECO:0000256" key="6">
    <source>
        <dbReference type="ARBA" id="ARBA00022989"/>
    </source>
</evidence>
<accession>B8D0B0</accession>
<dbReference type="Pfam" id="PF00584">
    <property type="entry name" value="SecE"/>
    <property type="match status" value="1"/>
</dbReference>
<evidence type="ECO:0000256" key="2">
    <source>
        <dbReference type="ARBA" id="ARBA00022448"/>
    </source>
</evidence>
<keyword evidence="8 9" id="KW-0472">Membrane</keyword>
<dbReference type="GO" id="GO:0006605">
    <property type="term" value="P:protein targeting"/>
    <property type="evidence" value="ECO:0007669"/>
    <property type="project" value="UniProtKB-UniRule"/>
</dbReference>
<evidence type="ECO:0000256" key="8">
    <source>
        <dbReference type="ARBA" id="ARBA00023136"/>
    </source>
</evidence>
<dbReference type="GO" id="GO:0009306">
    <property type="term" value="P:protein secretion"/>
    <property type="evidence" value="ECO:0007669"/>
    <property type="project" value="UniProtKB-UniRule"/>
</dbReference>
<dbReference type="InterPro" id="IPR005807">
    <property type="entry name" value="SecE_bac"/>
</dbReference>
<keyword evidence="4 9" id="KW-0812">Transmembrane</keyword>
<protein>
    <recommendedName>
        <fullName evidence="9">Protein translocase subunit SecE</fullName>
    </recommendedName>
</protein>
<dbReference type="GO" id="GO:0005886">
    <property type="term" value="C:plasma membrane"/>
    <property type="evidence" value="ECO:0007669"/>
    <property type="project" value="UniProtKB-SubCell"/>
</dbReference>
<gene>
    <name evidence="9" type="primary">secE</name>
    <name evidence="10" type="ordered locus">Hore_01030</name>
</gene>
<keyword evidence="5 9" id="KW-0653">Protein transport</keyword>
<dbReference type="GO" id="GO:0043952">
    <property type="term" value="P:protein transport by the Sec complex"/>
    <property type="evidence" value="ECO:0007669"/>
    <property type="project" value="UniProtKB-UniRule"/>
</dbReference>
<evidence type="ECO:0000313" key="11">
    <source>
        <dbReference type="Proteomes" id="UP000000719"/>
    </source>
</evidence>
<dbReference type="KEGG" id="hor:Hore_01030"/>
<organism evidence="10 11">
    <name type="scientific">Halothermothrix orenii (strain H 168 / OCM 544 / DSM 9562)</name>
    <dbReference type="NCBI Taxonomy" id="373903"/>
    <lineage>
        <taxon>Bacteria</taxon>
        <taxon>Bacillati</taxon>
        <taxon>Bacillota</taxon>
        <taxon>Clostridia</taxon>
        <taxon>Halanaerobiales</taxon>
        <taxon>Halothermotrichaceae</taxon>
        <taxon>Halothermothrix</taxon>
    </lineage>
</organism>
<evidence type="ECO:0000256" key="1">
    <source>
        <dbReference type="ARBA" id="ARBA00004370"/>
    </source>
</evidence>
<dbReference type="OrthoDB" id="9799073at2"/>
<feature type="transmembrane region" description="Helical" evidence="9">
    <location>
        <begin position="35"/>
        <end position="57"/>
    </location>
</feature>
<dbReference type="PANTHER" id="PTHR33910">
    <property type="entry name" value="PROTEIN TRANSLOCASE SUBUNIT SECE"/>
    <property type="match status" value="1"/>
</dbReference>
<keyword evidence="2 9" id="KW-0813">Transport</keyword>
<reference evidence="10 11" key="1">
    <citation type="journal article" date="2009" name="PLoS ONE">
        <title>Genome analysis of the anaerobic thermohalophilic bacterium Halothermothrix orenii.</title>
        <authorList>
            <person name="Mavromatis K."/>
            <person name="Ivanova N."/>
            <person name="Anderson I."/>
            <person name="Lykidis A."/>
            <person name="Hooper S.D."/>
            <person name="Sun H."/>
            <person name="Kunin V."/>
            <person name="Lapidus A."/>
            <person name="Hugenholtz P."/>
            <person name="Patel B."/>
            <person name="Kyrpides N.C."/>
        </authorList>
    </citation>
    <scope>NUCLEOTIDE SEQUENCE [LARGE SCALE GENOMIC DNA]</scope>
    <source>
        <strain evidence="11">H 168 / OCM 544 / DSM 9562</strain>
    </source>
</reference>
<dbReference type="GO" id="GO:0065002">
    <property type="term" value="P:intracellular protein transmembrane transport"/>
    <property type="evidence" value="ECO:0007669"/>
    <property type="project" value="UniProtKB-UniRule"/>
</dbReference>
<name>B8D0B0_HALOH</name>
<evidence type="ECO:0000256" key="5">
    <source>
        <dbReference type="ARBA" id="ARBA00022927"/>
    </source>
</evidence>
<evidence type="ECO:0000313" key="10">
    <source>
        <dbReference type="EMBL" id="ACL68864.1"/>
    </source>
</evidence>
<dbReference type="Gene3D" id="1.20.5.1030">
    <property type="entry name" value="Preprotein translocase secy subunit"/>
    <property type="match status" value="1"/>
</dbReference>
<keyword evidence="9" id="KW-0997">Cell inner membrane</keyword>
<evidence type="ECO:0000256" key="9">
    <source>
        <dbReference type="HAMAP-Rule" id="MF_00422"/>
    </source>
</evidence>
<comment type="function">
    <text evidence="9">Essential subunit of the Sec protein translocation channel SecYEG. Clamps together the 2 halves of SecY. May contact the channel plug during translocation.</text>
</comment>
<evidence type="ECO:0000256" key="7">
    <source>
        <dbReference type="ARBA" id="ARBA00023010"/>
    </source>
</evidence>
<sequence length="66" mass="7540">MAGLSFFGKIKKFFRNFKAELKKVNWPRKKELSSYTAVVLVTVVALIIFIGVMDYILTSIITPLIM</sequence>
<evidence type="ECO:0000256" key="4">
    <source>
        <dbReference type="ARBA" id="ARBA00022692"/>
    </source>
</evidence>
<keyword evidence="6 9" id="KW-1133">Transmembrane helix</keyword>
<comment type="subunit">
    <text evidence="9">Component of the Sec protein translocase complex. Heterotrimer consisting of SecY, SecE and SecG subunits. The heterotrimers can form oligomers, although 1 heterotrimer is thought to be able to translocate proteins. Interacts with the ribosome. Interacts with SecDF, and other proteins may be involved. Interacts with SecA.</text>
</comment>
<dbReference type="HOGENOM" id="CLU_113663_8_0_9"/>
<dbReference type="RefSeq" id="WP_012635063.1">
    <property type="nucleotide sequence ID" value="NC_011899.1"/>
</dbReference>
<dbReference type="eggNOG" id="COG0690">
    <property type="taxonomic scope" value="Bacteria"/>
</dbReference>
<proteinExistence type="inferred from homology"/>
<comment type="similarity">
    <text evidence="9">Belongs to the SecE/SEC61-gamma family.</text>
</comment>
<comment type="subcellular location">
    <subcellularLocation>
        <location evidence="9">Cell inner membrane</location>
        <topology evidence="9">Single-pass membrane protein</topology>
    </subcellularLocation>
    <subcellularLocation>
        <location evidence="1">Membrane</location>
    </subcellularLocation>
</comment>
<dbReference type="PROSITE" id="PS01067">
    <property type="entry name" value="SECE_SEC61G"/>
    <property type="match status" value="1"/>
</dbReference>
<dbReference type="AlphaFoldDB" id="B8D0B0"/>
<dbReference type="NCBIfam" id="TIGR00964">
    <property type="entry name" value="secE_bact"/>
    <property type="match status" value="1"/>
</dbReference>
<dbReference type="EMBL" id="CP001098">
    <property type="protein sequence ID" value="ACL68864.1"/>
    <property type="molecule type" value="Genomic_DNA"/>
</dbReference>
<keyword evidence="3 9" id="KW-1003">Cell membrane</keyword>
<evidence type="ECO:0000256" key="3">
    <source>
        <dbReference type="ARBA" id="ARBA00022475"/>
    </source>
</evidence>
<dbReference type="GO" id="GO:0008320">
    <property type="term" value="F:protein transmembrane transporter activity"/>
    <property type="evidence" value="ECO:0007669"/>
    <property type="project" value="UniProtKB-UniRule"/>
</dbReference>
<keyword evidence="11" id="KW-1185">Reference proteome</keyword>
<dbReference type="Proteomes" id="UP000000719">
    <property type="component" value="Chromosome"/>
</dbReference>
<dbReference type="STRING" id="373903.Hore_01030"/>
<dbReference type="InterPro" id="IPR038379">
    <property type="entry name" value="SecE_sf"/>
</dbReference>